<sequence length="638" mass="70636">MDGPSTKKSTSFETLIIQNKNNLDDLTAKLKDIIAAGKNYEYDVSSCIKSLLISKDESIVLLSIQAVSELAKCEQKRETYAQIEIIEPILNILSKELCMDKFDLVKQSLRALGNLCCDCDTSRNIVLENNGVLILNTLLGNTIVNIAFDELKILICKALMNFAIGGKEFSNYLEKFTIEHVKKILLSELIKEDMNDDLISTVLLILSVINDNEPEFLFADEVNLTVLNVLKETTNVDISELALEHLHSQVREHDSVKTLLAREGGVQLVCSRLEQLIQRHEVGDLNADGSQVEVIVKQACYLIILILTGDEAMPILYKDGVGEVYLTMVKWLDSPNHHLLGTALLAIGNFARQDEYCIQMMTDKIFDKLLDIFEVYHILSTKEKDTIPIDKSTLNQIQHAALSAVRNLSVPVVNKRLASAQGKAAPLLLKALPSVEDHHVAYKLMAALRMLVDGQESVARLTISDRAALEAIARWGGAGQHAGAAGEAPRLLAWSVRHVNARAGLIQAKGCLQNIVDMLIAPHSVMQNEAILALTLLAIEILNEDPREAFVDQLLAAEIGKHISVLMETNCAKIPVEVAENLLAFLDVTSKSPKILTDYRLTKVNNALEKLVEARNDFSGELKLCANEIVRKIAERED</sequence>
<protein>
    <recommendedName>
        <fullName evidence="3">Rap1 GTPase-GDP dissociation stimulator 1</fullName>
    </recommendedName>
</protein>
<dbReference type="GO" id="GO:0005085">
    <property type="term" value="F:guanyl-nucleotide exchange factor activity"/>
    <property type="evidence" value="ECO:0007669"/>
    <property type="project" value="InterPro"/>
</dbReference>
<dbReference type="EMBL" id="CAJOBZ010000002">
    <property type="protein sequence ID" value="CAF4754346.1"/>
    <property type="molecule type" value="Genomic_DNA"/>
</dbReference>
<comment type="caution">
    <text evidence="1">The sequence shown here is derived from an EMBL/GenBank/DDBJ whole genome shotgun (WGS) entry which is preliminary data.</text>
</comment>
<dbReference type="InterPro" id="IPR016024">
    <property type="entry name" value="ARM-type_fold"/>
</dbReference>
<organism evidence="1 2">
    <name type="scientific">Pieris macdunnoughi</name>
    <dbReference type="NCBI Taxonomy" id="345717"/>
    <lineage>
        <taxon>Eukaryota</taxon>
        <taxon>Metazoa</taxon>
        <taxon>Ecdysozoa</taxon>
        <taxon>Arthropoda</taxon>
        <taxon>Hexapoda</taxon>
        <taxon>Insecta</taxon>
        <taxon>Pterygota</taxon>
        <taxon>Neoptera</taxon>
        <taxon>Endopterygota</taxon>
        <taxon>Lepidoptera</taxon>
        <taxon>Glossata</taxon>
        <taxon>Ditrysia</taxon>
        <taxon>Papilionoidea</taxon>
        <taxon>Pieridae</taxon>
        <taxon>Pierinae</taxon>
        <taxon>Pieris</taxon>
    </lineage>
</organism>
<proteinExistence type="predicted"/>
<dbReference type="OrthoDB" id="26149at2759"/>
<dbReference type="AlphaFoldDB" id="A0A821LPF8"/>
<reference evidence="1" key="1">
    <citation type="submission" date="2021-02" db="EMBL/GenBank/DDBJ databases">
        <authorList>
            <person name="Steward A R."/>
        </authorList>
    </citation>
    <scope>NUCLEOTIDE SEQUENCE</scope>
</reference>
<dbReference type="SUPFAM" id="SSF48371">
    <property type="entry name" value="ARM repeat"/>
    <property type="match status" value="2"/>
</dbReference>
<keyword evidence="2" id="KW-1185">Reference proteome</keyword>
<dbReference type="InterPro" id="IPR011989">
    <property type="entry name" value="ARM-like"/>
</dbReference>
<evidence type="ECO:0008006" key="3">
    <source>
        <dbReference type="Google" id="ProtNLM"/>
    </source>
</evidence>
<gene>
    <name evidence="1" type="ORF">PMACD_LOCUS878</name>
</gene>
<evidence type="ECO:0000313" key="2">
    <source>
        <dbReference type="Proteomes" id="UP000663880"/>
    </source>
</evidence>
<dbReference type="InterPro" id="IPR040144">
    <property type="entry name" value="RAP1GDS1"/>
</dbReference>
<evidence type="ECO:0000313" key="1">
    <source>
        <dbReference type="EMBL" id="CAF4754346.1"/>
    </source>
</evidence>
<dbReference type="Proteomes" id="UP000663880">
    <property type="component" value="Unassembled WGS sequence"/>
</dbReference>
<name>A0A821LPF8_9NEOP</name>
<dbReference type="PANTHER" id="PTHR10957">
    <property type="entry name" value="RAP1 GTPASE-GDP DISSOCIATION STIMULATOR 1"/>
    <property type="match status" value="1"/>
</dbReference>
<dbReference type="Gene3D" id="1.25.10.10">
    <property type="entry name" value="Leucine-rich Repeat Variant"/>
    <property type="match status" value="2"/>
</dbReference>
<accession>A0A821LPF8</accession>